<proteinExistence type="predicted"/>
<sequence>MTTSIVYYSGELRTESTHLQSGETYITDAPTDNEGKGNAFSPTDLIATGLANCMLTIMGIIAKRQSLDIEGTKAEVTKIMGTEPRMISEIRIDFFFPRSYDKDSKQLLQASALNCPVAKSLANDLTQTINFHY</sequence>
<dbReference type="SUPFAM" id="SSF82784">
    <property type="entry name" value="OsmC-like"/>
    <property type="match status" value="1"/>
</dbReference>
<protein>
    <recommendedName>
        <fullName evidence="2">OsmC family protein</fullName>
    </recommendedName>
</protein>
<dbReference type="InterPro" id="IPR036102">
    <property type="entry name" value="OsmC/Ohrsf"/>
</dbReference>
<evidence type="ECO:0008006" key="2">
    <source>
        <dbReference type="Google" id="ProtNLM"/>
    </source>
</evidence>
<dbReference type="Gene3D" id="3.30.300.20">
    <property type="match status" value="1"/>
</dbReference>
<dbReference type="EMBL" id="UINC01005526">
    <property type="protein sequence ID" value="SVA21885.1"/>
    <property type="molecule type" value="Genomic_DNA"/>
</dbReference>
<dbReference type="InterPro" id="IPR015946">
    <property type="entry name" value="KH_dom-like_a/b"/>
</dbReference>
<dbReference type="InterPro" id="IPR003718">
    <property type="entry name" value="OsmC/Ohr_fam"/>
</dbReference>
<gene>
    <name evidence="1" type="ORF">METZ01_LOCUS74739</name>
</gene>
<reference evidence="1" key="1">
    <citation type="submission" date="2018-05" db="EMBL/GenBank/DDBJ databases">
        <authorList>
            <person name="Lanie J.A."/>
            <person name="Ng W.-L."/>
            <person name="Kazmierczak K.M."/>
            <person name="Andrzejewski T.M."/>
            <person name="Davidsen T.M."/>
            <person name="Wayne K.J."/>
            <person name="Tettelin H."/>
            <person name="Glass J.I."/>
            <person name="Rusch D."/>
            <person name="Podicherti R."/>
            <person name="Tsui H.-C.T."/>
            <person name="Winkler M.E."/>
        </authorList>
    </citation>
    <scope>NUCLEOTIDE SEQUENCE</scope>
</reference>
<dbReference type="Pfam" id="PF02566">
    <property type="entry name" value="OsmC"/>
    <property type="match status" value="1"/>
</dbReference>
<evidence type="ECO:0000313" key="1">
    <source>
        <dbReference type="EMBL" id="SVA21885.1"/>
    </source>
</evidence>
<accession>A0A381U0Z4</accession>
<dbReference type="PANTHER" id="PTHR39624:SF2">
    <property type="entry name" value="OSMC-LIKE PROTEIN"/>
    <property type="match status" value="1"/>
</dbReference>
<dbReference type="PANTHER" id="PTHR39624">
    <property type="entry name" value="PROTEIN INVOLVED IN RIMO-MEDIATED BETA-METHYLTHIOLATION OF RIBOSOMAL PROTEIN S12 YCAO"/>
    <property type="match status" value="1"/>
</dbReference>
<name>A0A381U0Z4_9ZZZZ</name>
<organism evidence="1">
    <name type="scientific">marine metagenome</name>
    <dbReference type="NCBI Taxonomy" id="408172"/>
    <lineage>
        <taxon>unclassified sequences</taxon>
        <taxon>metagenomes</taxon>
        <taxon>ecological metagenomes</taxon>
    </lineage>
</organism>
<dbReference type="AlphaFoldDB" id="A0A381U0Z4"/>